<evidence type="ECO:0000256" key="8">
    <source>
        <dbReference type="ARBA" id="ARBA00023242"/>
    </source>
</evidence>
<dbReference type="OrthoDB" id="308383at2759"/>
<feature type="region of interest" description="Disordered" evidence="9">
    <location>
        <begin position="157"/>
        <end position="184"/>
    </location>
</feature>
<name>A0A3S4ZY69_9PLAT</name>
<dbReference type="GO" id="GO:0045944">
    <property type="term" value="P:positive regulation of transcription by RNA polymerase II"/>
    <property type="evidence" value="ECO:0007669"/>
    <property type="project" value="TreeGrafter"/>
</dbReference>
<keyword evidence="4" id="KW-0863">Zinc-finger</keyword>
<feature type="compositionally biased region" description="Low complexity" evidence="9">
    <location>
        <begin position="157"/>
        <end position="167"/>
    </location>
</feature>
<evidence type="ECO:0000256" key="2">
    <source>
        <dbReference type="ARBA" id="ARBA00022723"/>
    </source>
</evidence>
<feature type="region of interest" description="Disordered" evidence="9">
    <location>
        <begin position="497"/>
        <end position="529"/>
    </location>
</feature>
<organism evidence="11 12">
    <name type="scientific">Protopolystoma xenopodis</name>
    <dbReference type="NCBI Taxonomy" id="117903"/>
    <lineage>
        <taxon>Eukaryota</taxon>
        <taxon>Metazoa</taxon>
        <taxon>Spiralia</taxon>
        <taxon>Lophotrochozoa</taxon>
        <taxon>Platyhelminthes</taxon>
        <taxon>Monogenea</taxon>
        <taxon>Polyopisthocotylea</taxon>
        <taxon>Polystomatidea</taxon>
        <taxon>Polystomatidae</taxon>
        <taxon>Protopolystoma</taxon>
    </lineage>
</organism>
<feature type="compositionally biased region" description="Basic and acidic residues" evidence="9">
    <location>
        <begin position="515"/>
        <end position="527"/>
    </location>
</feature>
<gene>
    <name evidence="11" type="ORF">PXEA_LOCUS3480</name>
</gene>
<evidence type="ECO:0000256" key="6">
    <source>
        <dbReference type="ARBA" id="ARBA00023015"/>
    </source>
</evidence>
<keyword evidence="7" id="KW-0804">Transcription</keyword>
<sequence>MTMIVHKLHIRFWLLDKSAQRKDSEYESGSICSSSASSIINAETDVGNSNPASQSAVSLAASEPCSASSSVIDPSEATATAENGSCFGDGEFVNERNADEVSAPLKPAIQPPLLDFGIKISPDSEAERLSESHSQLDDTLKAPLVNINLTEESSNLCATSSSSLGSRSAHDGLDSSREPPLGLTASTSASLATTTSMSASHDSSDNCHLESFSASTAITPIASDLVNSMNNQQFSLSDFYFCSDTYWAEYLTLLRQSGIASYKSASPFLDHFPNSNVCGQSVNLITQLSLTQIEGSGEVKMPEVTKTIHSVPQMCPSPYEVTLIDAEALSVEADDADDPRRCLLCDGIGDDGIEGRLLYTGTDTWVHVNCALWSNEVYEEDSGQLRGLVSALCRARSSHCLDCGRAGATLICSNQHGHCPSPPVPSKPTMQNDALASLSSRNDGASVLHFTCALQRRRSCHLQPIFTADRSFFCSPTCHSAMVMQRLTHSLDRLRLRRGSSSTTSSLASATTSTSRRDNDCPTDRQHQASTLSSPINVYFGRVACDDIIKPSDLEHQRAIIAADME</sequence>
<comment type="caution">
    <text evidence="11">The sequence shown here is derived from an EMBL/GenBank/DDBJ whole genome shotgun (WGS) entry which is preliminary data.</text>
</comment>
<dbReference type="Proteomes" id="UP000784294">
    <property type="component" value="Unassembled WGS sequence"/>
</dbReference>
<comment type="subcellular location">
    <subcellularLocation>
        <location evidence="1">Nucleus</location>
    </subcellularLocation>
</comment>
<dbReference type="InterPro" id="IPR034732">
    <property type="entry name" value="EPHD"/>
</dbReference>
<feature type="domain" description="PHD-type" evidence="10">
    <location>
        <begin position="339"/>
        <end position="456"/>
    </location>
</feature>
<dbReference type="PANTHER" id="PTHR45888">
    <property type="entry name" value="HL01030P-RELATED"/>
    <property type="match status" value="1"/>
</dbReference>
<dbReference type="PROSITE" id="PS51805">
    <property type="entry name" value="EPHD"/>
    <property type="match status" value="1"/>
</dbReference>
<dbReference type="PANTHER" id="PTHR45888:SF6">
    <property type="entry name" value="HL01030P-RELATED"/>
    <property type="match status" value="1"/>
</dbReference>
<evidence type="ECO:0000256" key="9">
    <source>
        <dbReference type="SAM" id="MobiDB-lite"/>
    </source>
</evidence>
<keyword evidence="3" id="KW-0677">Repeat</keyword>
<evidence type="ECO:0000256" key="7">
    <source>
        <dbReference type="ARBA" id="ARBA00023163"/>
    </source>
</evidence>
<dbReference type="GO" id="GO:0008270">
    <property type="term" value="F:zinc ion binding"/>
    <property type="evidence" value="ECO:0007669"/>
    <property type="project" value="UniProtKB-KW"/>
</dbReference>
<evidence type="ECO:0000313" key="11">
    <source>
        <dbReference type="EMBL" id="VEL10040.1"/>
    </source>
</evidence>
<keyword evidence="8" id="KW-0539">Nucleus</keyword>
<dbReference type="GO" id="GO:0044666">
    <property type="term" value="C:MLL3/4 complex"/>
    <property type="evidence" value="ECO:0007669"/>
    <property type="project" value="TreeGrafter"/>
</dbReference>
<evidence type="ECO:0000313" key="12">
    <source>
        <dbReference type="Proteomes" id="UP000784294"/>
    </source>
</evidence>
<proteinExistence type="predicted"/>
<evidence type="ECO:0000256" key="5">
    <source>
        <dbReference type="ARBA" id="ARBA00022833"/>
    </source>
</evidence>
<feature type="compositionally biased region" description="Low complexity" evidence="9">
    <location>
        <begin position="499"/>
        <end position="514"/>
    </location>
</feature>
<evidence type="ECO:0000256" key="4">
    <source>
        <dbReference type="ARBA" id="ARBA00022771"/>
    </source>
</evidence>
<dbReference type="InterPro" id="IPR013083">
    <property type="entry name" value="Znf_RING/FYVE/PHD"/>
</dbReference>
<keyword evidence="12" id="KW-1185">Reference proteome</keyword>
<dbReference type="EMBL" id="CAAALY010007887">
    <property type="protein sequence ID" value="VEL10040.1"/>
    <property type="molecule type" value="Genomic_DNA"/>
</dbReference>
<keyword evidence="2" id="KW-0479">Metal-binding</keyword>
<dbReference type="Gene3D" id="3.30.40.10">
    <property type="entry name" value="Zinc/RING finger domain, C3HC4 (zinc finger)"/>
    <property type="match status" value="1"/>
</dbReference>
<dbReference type="AlphaFoldDB" id="A0A3S4ZY69"/>
<keyword evidence="5" id="KW-0862">Zinc</keyword>
<evidence type="ECO:0000259" key="10">
    <source>
        <dbReference type="PROSITE" id="PS51805"/>
    </source>
</evidence>
<accession>A0A3S4ZY69</accession>
<protein>
    <recommendedName>
        <fullName evidence="10">PHD-type domain-containing protein</fullName>
    </recommendedName>
</protein>
<evidence type="ECO:0000256" key="3">
    <source>
        <dbReference type="ARBA" id="ARBA00022737"/>
    </source>
</evidence>
<dbReference type="GO" id="GO:0042800">
    <property type="term" value="F:histone H3K4 methyltransferase activity"/>
    <property type="evidence" value="ECO:0007669"/>
    <property type="project" value="TreeGrafter"/>
</dbReference>
<reference evidence="11" key="1">
    <citation type="submission" date="2018-11" db="EMBL/GenBank/DDBJ databases">
        <authorList>
            <consortium name="Pathogen Informatics"/>
        </authorList>
    </citation>
    <scope>NUCLEOTIDE SEQUENCE</scope>
</reference>
<feature type="compositionally biased region" description="Basic and acidic residues" evidence="9">
    <location>
        <begin position="168"/>
        <end position="177"/>
    </location>
</feature>
<keyword evidence="6" id="KW-0805">Transcription regulation</keyword>
<evidence type="ECO:0000256" key="1">
    <source>
        <dbReference type="ARBA" id="ARBA00004123"/>
    </source>
</evidence>
<dbReference type="GO" id="GO:0003713">
    <property type="term" value="F:transcription coactivator activity"/>
    <property type="evidence" value="ECO:0007669"/>
    <property type="project" value="TreeGrafter"/>
</dbReference>